<organism evidence="1 2">
    <name type="scientific">Methylocella tundrae</name>
    <dbReference type="NCBI Taxonomy" id="227605"/>
    <lineage>
        <taxon>Bacteria</taxon>
        <taxon>Pseudomonadati</taxon>
        <taxon>Pseudomonadota</taxon>
        <taxon>Alphaproteobacteria</taxon>
        <taxon>Hyphomicrobiales</taxon>
        <taxon>Beijerinckiaceae</taxon>
        <taxon>Methylocella</taxon>
    </lineage>
</organism>
<evidence type="ECO:0000313" key="2">
    <source>
        <dbReference type="Proteomes" id="UP000294360"/>
    </source>
</evidence>
<evidence type="ECO:0000313" key="1">
    <source>
        <dbReference type="EMBL" id="VFU08836.1"/>
    </source>
</evidence>
<accession>A0A4U8YYY3</accession>
<sequence>MRWRVVLFETQEGLIRSAAAISRFVSPEAFRASARSRRSTEYGAVIHAGLLPSMNHESDHH</sequence>
<dbReference type="EMBL" id="LR536450">
    <property type="protein sequence ID" value="VFU08836.1"/>
    <property type="molecule type" value="Genomic_DNA"/>
</dbReference>
<name>A0A4U8YYY3_METTU</name>
<gene>
    <name evidence="1" type="ORF">MTUNDRAET4_1943</name>
</gene>
<dbReference type="KEGG" id="mtun:MTUNDRAET4_1943"/>
<dbReference type="Proteomes" id="UP000294360">
    <property type="component" value="Chromosome"/>
</dbReference>
<protein>
    <submittedName>
        <fullName evidence="1">Uncharacterized protein</fullName>
    </submittedName>
</protein>
<proteinExistence type="predicted"/>
<dbReference type="AlphaFoldDB" id="A0A4U8YYY3"/>
<reference evidence="1 2" key="1">
    <citation type="submission" date="2019-03" db="EMBL/GenBank/DDBJ databases">
        <authorList>
            <person name="Kox A.R. M."/>
        </authorList>
    </citation>
    <scope>NUCLEOTIDE SEQUENCE [LARGE SCALE GENOMIC DNA]</scope>
    <source>
        <strain evidence="1">MTUNDRAET4 annotated genome</strain>
    </source>
</reference>